<keyword evidence="3" id="KW-1185">Reference proteome</keyword>
<feature type="compositionally biased region" description="Pro residues" evidence="1">
    <location>
        <begin position="59"/>
        <end position="72"/>
    </location>
</feature>
<evidence type="ECO:0000313" key="2">
    <source>
        <dbReference type="EMBL" id="KAK4308048.1"/>
    </source>
</evidence>
<accession>A0AAE1PH95</accession>
<name>A0AAE1PH95_9EUCA</name>
<dbReference type="AlphaFoldDB" id="A0AAE1PH95"/>
<organism evidence="2 3">
    <name type="scientific">Petrolisthes manimaculis</name>
    <dbReference type="NCBI Taxonomy" id="1843537"/>
    <lineage>
        <taxon>Eukaryota</taxon>
        <taxon>Metazoa</taxon>
        <taxon>Ecdysozoa</taxon>
        <taxon>Arthropoda</taxon>
        <taxon>Crustacea</taxon>
        <taxon>Multicrustacea</taxon>
        <taxon>Malacostraca</taxon>
        <taxon>Eumalacostraca</taxon>
        <taxon>Eucarida</taxon>
        <taxon>Decapoda</taxon>
        <taxon>Pleocyemata</taxon>
        <taxon>Anomura</taxon>
        <taxon>Galatheoidea</taxon>
        <taxon>Porcellanidae</taxon>
        <taxon>Petrolisthes</taxon>
    </lineage>
</organism>
<dbReference type="Proteomes" id="UP001292094">
    <property type="component" value="Unassembled WGS sequence"/>
</dbReference>
<dbReference type="EMBL" id="JAWZYT010001934">
    <property type="protein sequence ID" value="KAK4308048.1"/>
    <property type="molecule type" value="Genomic_DNA"/>
</dbReference>
<evidence type="ECO:0000313" key="3">
    <source>
        <dbReference type="Proteomes" id="UP001292094"/>
    </source>
</evidence>
<gene>
    <name evidence="2" type="ORF">Pmani_020238</name>
</gene>
<comment type="caution">
    <text evidence="2">The sequence shown here is derived from an EMBL/GenBank/DDBJ whole genome shotgun (WGS) entry which is preliminary data.</text>
</comment>
<reference evidence="2" key="1">
    <citation type="submission" date="2023-11" db="EMBL/GenBank/DDBJ databases">
        <title>Genome assemblies of two species of porcelain crab, Petrolisthes cinctipes and Petrolisthes manimaculis (Anomura: Porcellanidae).</title>
        <authorList>
            <person name="Angst P."/>
        </authorList>
    </citation>
    <scope>NUCLEOTIDE SEQUENCE</scope>
    <source>
        <strain evidence="2">PB745_02</strain>
        <tissue evidence="2">Gill</tissue>
    </source>
</reference>
<sequence length="107" mass="11376">MGSGSVLGTGQGQGLGLGLETKFKGLQPVWVRFGLGWVGAAWGEGWHGVSSSHHRLRLPPHPPTPPPPPPRTPGTTPRRRSEGLDGTVACPHVLTRSSSHTLYMNLD</sequence>
<protein>
    <submittedName>
        <fullName evidence="2">Uncharacterized protein</fullName>
    </submittedName>
</protein>
<proteinExistence type="predicted"/>
<evidence type="ECO:0000256" key="1">
    <source>
        <dbReference type="SAM" id="MobiDB-lite"/>
    </source>
</evidence>
<feature type="region of interest" description="Disordered" evidence="1">
    <location>
        <begin position="48"/>
        <end position="91"/>
    </location>
</feature>